<evidence type="ECO:0000256" key="2">
    <source>
        <dbReference type="ARBA" id="ARBA00023136"/>
    </source>
</evidence>
<reference evidence="5 6" key="1">
    <citation type="submission" date="2019-09" db="EMBL/GenBank/DDBJ databases">
        <title>YIM 132180 draft genome.</title>
        <authorList>
            <person name="Zhang K."/>
        </authorList>
    </citation>
    <scope>NUCLEOTIDE SEQUENCE [LARGE SCALE GENOMIC DNA]</scope>
    <source>
        <strain evidence="5 6">YIM 132180</strain>
    </source>
</reference>
<dbReference type="SUPFAM" id="SSF103088">
    <property type="entry name" value="OmpA-like"/>
    <property type="match status" value="1"/>
</dbReference>
<dbReference type="InterPro" id="IPR006664">
    <property type="entry name" value="OMP_bac"/>
</dbReference>
<keyword evidence="2 3" id="KW-0472">Membrane</keyword>
<dbReference type="Proteomes" id="UP000432089">
    <property type="component" value="Unassembled WGS sequence"/>
</dbReference>
<evidence type="ECO:0000256" key="3">
    <source>
        <dbReference type="PROSITE-ProRule" id="PRU00473"/>
    </source>
</evidence>
<sequence>MDRSALAALGLLVSASGQGACLAADCRSSLAELRAALETADPSVAAAKLAALDPCGAAYVRQGQLAVAMLYVRQASPLTGNEARRPEYRMLVEKAAAYHASWEASWRLAELQRTARDYREAATSFQEAIDLLATDSSGSSTAEARKRRDEAATFLMRSADEMRSLAAGSPDGVRNGEFVAASTDRRDGSFAGVYNAAFERGLSAEKVPAPITFLFDSDRFDDVGRKAAAEIVELFKARRPSRIHVVGYTDQKGTAEYNVALSLRRARAVQALLQAELSRAGIDAAISSEGRGKVRRQLSDPSIYSAEQIDQLDRRVEFDWSR</sequence>
<dbReference type="AlphaFoldDB" id="A0A7V7PRJ5"/>
<dbReference type="PROSITE" id="PS51123">
    <property type="entry name" value="OMPA_2"/>
    <property type="match status" value="1"/>
</dbReference>
<comment type="caution">
    <text evidence="5">The sequence shown here is derived from an EMBL/GenBank/DDBJ whole genome shotgun (WGS) entry which is preliminary data.</text>
</comment>
<name>A0A7V7PRJ5_9HYPH</name>
<proteinExistence type="predicted"/>
<feature type="domain" description="OmpA-like" evidence="4">
    <location>
        <begin position="200"/>
        <end position="322"/>
    </location>
</feature>
<accession>A0A7V7PRJ5</accession>
<gene>
    <name evidence="5" type="ORF">F6X38_05525</name>
</gene>
<protein>
    <submittedName>
        <fullName evidence="5">OmpA family protein</fullName>
    </submittedName>
</protein>
<comment type="subcellular location">
    <subcellularLocation>
        <location evidence="1">Membrane</location>
    </subcellularLocation>
</comment>
<dbReference type="CDD" id="cd07185">
    <property type="entry name" value="OmpA_C-like"/>
    <property type="match status" value="1"/>
</dbReference>
<dbReference type="Gene3D" id="3.30.1330.60">
    <property type="entry name" value="OmpA-like domain"/>
    <property type="match status" value="1"/>
</dbReference>
<dbReference type="Pfam" id="PF00691">
    <property type="entry name" value="OmpA"/>
    <property type="match status" value="1"/>
</dbReference>
<dbReference type="GO" id="GO:0016020">
    <property type="term" value="C:membrane"/>
    <property type="evidence" value="ECO:0007669"/>
    <property type="project" value="UniProtKB-SubCell"/>
</dbReference>
<evidence type="ECO:0000259" key="4">
    <source>
        <dbReference type="PROSITE" id="PS51123"/>
    </source>
</evidence>
<dbReference type="PRINTS" id="PR01021">
    <property type="entry name" value="OMPADOMAIN"/>
</dbReference>
<evidence type="ECO:0000313" key="6">
    <source>
        <dbReference type="Proteomes" id="UP000432089"/>
    </source>
</evidence>
<dbReference type="InterPro" id="IPR006665">
    <property type="entry name" value="OmpA-like"/>
</dbReference>
<organism evidence="5 6">
    <name type="scientific">Plantimonas leprariae</name>
    <dbReference type="NCBI Taxonomy" id="2615207"/>
    <lineage>
        <taxon>Bacteria</taxon>
        <taxon>Pseudomonadati</taxon>
        <taxon>Pseudomonadota</taxon>
        <taxon>Alphaproteobacteria</taxon>
        <taxon>Hyphomicrobiales</taxon>
        <taxon>Aurantimonadaceae</taxon>
        <taxon>Plantimonas</taxon>
    </lineage>
</organism>
<dbReference type="InterPro" id="IPR036737">
    <property type="entry name" value="OmpA-like_sf"/>
</dbReference>
<evidence type="ECO:0000256" key="1">
    <source>
        <dbReference type="ARBA" id="ARBA00004370"/>
    </source>
</evidence>
<keyword evidence="6" id="KW-1185">Reference proteome</keyword>
<dbReference type="RefSeq" id="WP_150968601.1">
    <property type="nucleotide sequence ID" value="NZ_VZDO01000003.1"/>
</dbReference>
<dbReference type="EMBL" id="VZDO01000003">
    <property type="protein sequence ID" value="KAB0681346.1"/>
    <property type="molecule type" value="Genomic_DNA"/>
</dbReference>
<evidence type="ECO:0000313" key="5">
    <source>
        <dbReference type="EMBL" id="KAB0681346.1"/>
    </source>
</evidence>